<reference evidence="1" key="1">
    <citation type="submission" date="2018-02" db="EMBL/GenBank/DDBJ databases">
        <title>Rhizophora mucronata_Transcriptome.</title>
        <authorList>
            <person name="Meera S.P."/>
            <person name="Sreeshan A."/>
            <person name="Augustine A."/>
        </authorList>
    </citation>
    <scope>NUCLEOTIDE SEQUENCE</scope>
    <source>
        <tissue evidence="1">Leaf</tissue>
    </source>
</reference>
<dbReference type="EMBL" id="GGEC01026981">
    <property type="protein sequence ID" value="MBX07465.1"/>
    <property type="molecule type" value="Transcribed_RNA"/>
</dbReference>
<evidence type="ECO:0000313" key="1">
    <source>
        <dbReference type="EMBL" id="MBX07465.1"/>
    </source>
</evidence>
<protein>
    <submittedName>
        <fullName evidence="1">APO protein 1ic</fullName>
    </submittedName>
</protein>
<dbReference type="AlphaFoldDB" id="A0A2P2KP25"/>
<accession>A0A2P2KP25</accession>
<sequence>MLQQLPSVSPTLWNPSQNGVCLGIVELKRPRTATFFKLKIIGNSSCTMFLKLNWINLLGW</sequence>
<name>A0A2P2KP25_RHIMU</name>
<proteinExistence type="predicted"/>
<organism evidence="1">
    <name type="scientific">Rhizophora mucronata</name>
    <name type="common">Asiatic mangrove</name>
    <dbReference type="NCBI Taxonomy" id="61149"/>
    <lineage>
        <taxon>Eukaryota</taxon>
        <taxon>Viridiplantae</taxon>
        <taxon>Streptophyta</taxon>
        <taxon>Embryophyta</taxon>
        <taxon>Tracheophyta</taxon>
        <taxon>Spermatophyta</taxon>
        <taxon>Magnoliopsida</taxon>
        <taxon>eudicotyledons</taxon>
        <taxon>Gunneridae</taxon>
        <taxon>Pentapetalae</taxon>
        <taxon>rosids</taxon>
        <taxon>fabids</taxon>
        <taxon>Malpighiales</taxon>
        <taxon>Rhizophoraceae</taxon>
        <taxon>Rhizophora</taxon>
    </lineage>
</organism>